<evidence type="ECO:0000256" key="2">
    <source>
        <dbReference type="ARBA" id="ARBA00022679"/>
    </source>
</evidence>
<reference evidence="6" key="1">
    <citation type="journal article" date="2020" name="Nat. Commun.">
        <title>Genome sequence of the cluster root forming white lupin.</title>
        <authorList>
            <person name="Hufnagel B."/>
            <person name="Marques A."/>
            <person name="Soriano A."/>
            <person name="Marques L."/>
            <person name="Divol F."/>
            <person name="Doumas P."/>
            <person name="Sallet E."/>
            <person name="Mancinotti D."/>
            <person name="Carrere S."/>
            <person name="Marande W."/>
            <person name="Arribat S."/>
            <person name="Keller J."/>
            <person name="Huneau C."/>
            <person name="Blein T."/>
            <person name="Aime D."/>
            <person name="Laguerre M."/>
            <person name="Taylor J."/>
            <person name="Schubert V."/>
            <person name="Nelson M."/>
            <person name="Geu-Flores F."/>
            <person name="Crespi M."/>
            <person name="Gallardo-Guerrero K."/>
            <person name="Delaux P.-M."/>
            <person name="Salse J."/>
            <person name="Berges H."/>
            <person name="Guyot R."/>
            <person name="Gouzy J."/>
            <person name="Peret B."/>
        </authorList>
    </citation>
    <scope>NUCLEOTIDE SEQUENCE [LARGE SCALE GENOMIC DNA]</scope>
    <source>
        <strain evidence="6">cv. Amiga</strain>
    </source>
</reference>
<dbReference type="GO" id="GO:0016779">
    <property type="term" value="F:nucleotidyltransferase activity"/>
    <property type="evidence" value="ECO:0007669"/>
    <property type="project" value="UniProtKB-KW"/>
</dbReference>
<keyword evidence="4" id="KW-0804">Transcription</keyword>
<accession>A0A6A4NCG5</accession>
<protein>
    <submittedName>
        <fullName evidence="5">DNA-directed RNA polymerase subunit beta</fullName>
    </submittedName>
</protein>
<dbReference type="AlphaFoldDB" id="A0A6A4NCG5"/>
<name>A0A6A4NCG5_LUPAL</name>
<keyword evidence="3" id="KW-0548">Nucleotidyltransferase</keyword>
<dbReference type="OrthoDB" id="498011at2759"/>
<organism evidence="5 6">
    <name type="scientific">Lupinus albus</name>
    <name type="common">White lupine</name>
    <name type="synonym">Lupinus termis</name>
    <dbReference type="NCBI Taxonomy" id="3870"/>
    <lineage>
        <taxon>Eukaryota</taxon>
        <taxon>Viridiplantae</taxon>
        <taxon>Streptophyta</taxon>
        <taxon>Embryophyta</taxon>
        <taxon>Tracheophyta</taxon>
        <taxon>Spermatophyta</taxon>
        <taxon>Magnoliopsida</taxon>
        <taxon>eudicotyledons</taxon>
        <taxon>Gunneridae</taxon>
        <taxon>Pentapetalae</taxon>
        <taxon>rosids</taxon>
        <taxon>fabids</taxon>
        <taxon>Fabales</taxon>
        <taxon>Fabaceae</taxon>
        <taxon>Papilionoideae</taxon>
        <taxon>50 kb inversion clade</taxon>
        <taxon>genistoids sensu lato</taxon>
        <taxon>core genistoids</taxon>
        <taxon>Genisteae</taxon>
        <taxon>Lupinus</taxon>
    </lineage>
</organism>
<dbReference type="GO" id="GO:0000428">
    <property type="term" value="C:DNA-directed RNA polymerase complex"/>
    <property type="evidence" value="ECO:0007669"/>
    <property type="project" value="UniProtKB-KW"/>
</dbReference>
<dbReference type="PANTHER" id="PTHR34995:SF1">
    <property type="entry name" value="DNA-DIRECTED RNA POLYMERASE SUBUNIT BETA"/>
    <property type="match status" value="1"/>
</dbReference>
<keyword evidence="1 5" id="KW-0240">DNA-directed RNA polymerase</keyword>
<keyword evidence="2" id="KW-0808">Transferase</keyword>
<evidence type="ECO:0000256" key="3">
    <source>
        <dbReference type="ARBA" id="ARBA00022695"/>
    </source>
</evidence>
<sequence>MFTIICVGQFLRENVCIAQTKNGPHLKSGQVLSVQIDSVVIRSANPYLATPGATVHGHYGEILYEGDILVKFIL</sequence>
<comment type="caution">
    <text evidence="5">The sequence shown here is derived from an EMBL/GenBank/DDBJ whole genome shotgun (WGS) entry which is preliminary data.</text>
</comment>
<dbReference type="Proteomes" id="UP000447434">
    <property type="component" value="Chromosome 23"/>
</dbReference>
<evidence type="ECO:0000256" key="1">
    <source>
        <dbReference type="ARBA" id="ARBA00022478"/>
    </source>
</evidence>
<dbReference type="EMBL" id="WOCE01000023">
    <property type="protein sequence ID" value="KAE9587522.1"/>
    <property type="molecule type" value="Genomic_DNA"/>
</dbReference>
<proteinExistence type="predicted"/>
<evidence type="ECO:0000256" key="4">
    <source>
        <dbReference type="ARBA" id="ARBA00023163"/>
    </source>
</evidence>
<dbReference type="PANTHER" id="PTHR34995">
    <property type="entry name" value="DNA-DIRECTED RNA POLYMERASE SUBUNIT BETA"/>
    <property type="match status" value="1"/>
</dbReference>
<keyword evidence="6" id="KW-1185">Reference proteome</keyword>
<evidence type="ECO:0000313" key="6">
    <source>
        <dbReference type="Proteomes" id="UP000447434"/>
    </source>
</evidence>
<dbReference type="InterPro" id="IPR050254">
    <property type="entry name" value="RNA_pol_beta''_euk"/>
</dbReference>
<evidence type="ECO:0000313" key="5">
    <source>
        <dbReference type="EMBL" id="KAE9587522.1"/>
    </source>
</evidence>
<gene>
    <name evidence="5" type="ORF">Lalb_Chr23g0274571</name>
</gene>